<dbReference type="Pfam" id="PF04608">
    <property type="entry name" value="PgpA"/>
    <property type="match status" value="1"/>
</dbReference>
<accession>A0ABS5HXQ2</accession>
<comment type="pathway">
    <text evidence="1">Phospholipid metabolism; phosphatidylglycerol biosynthesis; phosphatidylglycerol from CDP-diacylglycerol: step 2/2.</text>
</comment>
<dbReference type="Proteomes" id="UP000811844">
    <property type="component" value="Unassembled WGS sequence"/>
</dbReference>
<keyword evidence="1" id="KW-0997">Cell inner membrane</keyword>
<proteinExistence type="predicted"/>
<feature type="transmembrane region" description="Helical" evidence="2">
    <location>
        <begin position="139"/>
        <end position="163"/>
    </location>
</feature>
<keyword evidence="1" id="KW-0479">Metal-binding</keyword>
<dbReference type="InterPro" id="IPR036681">
    <property type="entry name" value="PgpA-like_sf"/>
</dbReference>
<evidence type="ECO:0000313" key="4">
    <source>
        <dbReference type="EMBL" id="MBR9726514.1"/>
    </source>
</evidence>
<keyword evidence="1" id="KW-1208">Phospholipid metabolism</keyword>
<comment type="function">
    <text evidence="1">Lipid phosphatase which dephosphorylates phosphatidylglycerophosphate (PGP) to phosphatidylglycerol (PG).</text>
</comment>
<dbReference type="PIRSF" id="PIRSF006162">
    <property type="entry name" value="PgpA"/>
    <property type="match status" value="1"/>
</dbReference>
<keyword evidence="1" id="KW-0378">Hydrolase</keyword>
<gene>
    <name evidence="4" type="ORF">G3R48_00705</name>
</gene>
<dbReference type="InterPro" id="IPR026037">
    <property type="entry name" value="PgpA"/>
</dbReference>
<dbReference type="PANTHER" id="PTHR36305">
    <property type="entry name" value="PHOSPHATIDYLGLYCEROPHOSPHATASE A"/>
    <property type="match status" value="1"/>
</dbReference>
<keyword evidence="1" id="KW-1003">Cell membrane</keyword>
<keyword evidence="1" id="KW-0595">Phospholipid degradation</keyword>
<feature type="transmembrane region" description="Helical" evidence="2">
    <location>
        <begin position="55"/>
        <end position="73"/>
    </location>
</feature>
<dbReference type="CDD" id="cd06971">
    <property type="entry name" value="PgpA"/>
    <property type="match status" value="1"/>
</dbReference>
<protein>
    <recommendedName>
        <fullName evidence="1">Phosphatidylglycerophosphatase A</fullName>
        <ecNumber evidence="1">3.1.3.27</ecNumber>
    </recommendedName>
    <alternativeName>
        <fullName evidence="1">Phosphatidylglycerolphosphate phosphatase A</fullName>
    </alternativeName>
</protein>
<comment type="catalytic activity">
    <reaction evidence="1">
        <text>a 1,2-diacyl-sn-glycero-3-phospho-(1'-sn-glycero-3'-phosphate) + H2O = a 1,2-diacyl-sn-glycero-3-phospho-(1'-sn-glycerol) + phosphate</text>
        <dbReference type="Rhea" id="RHEA:33751"/>
        <dbReference type="ChEBI" id="CHEBI:15377"/>
        <dbReference type="ChEBI" id="CHEBI:43474"/>
        <dbReference type="ChEBI" id="CHEBI:60110"/>
        <dbReference type="ChEBI" id="CHEBI:64716"/>
        <dbReference type="EC" id="3.1.3.27"/>
    </reaction>
</comment>
<evidence type="ECO:0000259" key="3">
    <source>
        <dbReference type="Pfam" id="PF04608"/>
    </source>
</evidence>
<evidence type="ECO:0000313" key="5">
    <source>
        <dbReference type="Proteomes" id="UP000811844"/>
    </source>
</evidence>
<organism evidence="4 5">
    <name type="scientific">Shewanella intestini</name>
    <dbReference type="NCBI Taxonomy" id="2017544"/>
    <lineage>
        <taxon>Bacteria</taxon>
        <taxon>Pseudomonadati</taxon>
        <taxon>Pseudomonadota</taxon>
        <taxon>Gammaproteobacteria</taxon>
        <taxon>Alteromonadales</taxon>
        <taxon>Shewanellaceae</taxon>
        <taxon>Shewanella</taxon>
    </lineage>
</organism>
<dbReference type="Gene3D" id="1.10.3760.10">
    <property type="entry name" value="PgpA-like"/>
    <property type="match status" value="1"/>
</dbReference>
<name>A0ABS5HXQ2_9GAMM</name>
<keyword evidence="1" id="KW-0443">Lipid metabolism</keyword>
<dbReference type="EC" id="3.1.3.27" evidence="1"/>
<comment type="cofactor">
    <cofactor evidence="1">
        <name>Mg(2+)</name>
        <dbReference type="ChEBI" id="CHEBI:18420"/>
    </cofactor>
</comment>
<keyword evidence="1" id="KW-0442">Lipid degradation</keyword>
<evidence type="ECO:0000256" key="2">
    <source>
        <dbReference type="SAM" id="Phobius"/>
    </source>
</evidence>
<dbReference type="RefSeq" id="WP_153661214.1">
    <property type="nucleotide sequence ID" value="NZ_JAAIKR010000001.1"/>
</dbReference>
<feature type="domain" description="YutG/PgpA" evidence="3">
    <location>
        <begin position="22"/>
        <end position="159"/>
    </location>
</feature>
<evidence type="ECO:0000256" key="1">
    <source>
        <dbReference type="PIRNR" id="PIRNR006162"/>
    </source>
</evidence>
<feature type="transmembrane region" description="Helical" evidence="2">
    <location>
        <begin position="94"/>
        <end position="119"/>
    </location>
</feature>
<keyword evidence="1 2" id="KW-0812">Transmembrane</keyword>
<keyword evidence="2" id="KW-1133">Transmembrane helix</keyword>
<dbReference type="PANTHER" id="PTHR36305:SF1">
    <property type="entry name" value="PHOSPHATIDYLGLYCEROPHOSPHATASE A"/>
    <property type="match status" value="1"/>
</dbReference>
<dbReference type="EMBL" id="JAAIKR010000001">
    <property type="protein sequence ID" value="MBR9726514.1"/>
    <property type="molecule type" value="Genomic_DNA"/>
</dbReference>
<sequence length="165" mass="17973">MKLLSQDPALKRLSLSNPIHFLALGFGSGLAAKAPGTFGTLAAIPVYLLLAQLSLPVYLLATLISVLIGFYICDKAAKDMQVHDHGAIVWDEVAGLLITLIALPAGWQWLVIGFVLFRFFDIIKPWPIKWLDAKVEGGFGIMIDDVVAGIFALICVQGLAYFIQF</sequence>
<comment type="subcellular location">
    <subcellularLocation>
        <location evidence="1">Cell inner membrane</location>
        <topology evidence="1">Multi-pass membrane protein</topology>
    </subcellularLocation>
</comment>
<comment type="caution">
    <text evidence="4">The sequence shown here is derived from an EMBL/GenBank/DDBJ whole genome shotgun (WGS) entry which is preliminary data.</text>
</comment>
<dbReference type="InterPro" id="IPR007686">
    <property type="entry name" value="YutG/PgpA"/>
</dbReference>
<dbReference type="SUPFAM" id="SSF101307">
    <property type="entry name" value="YutG-like"/>
    <property type="match status" value="1"/>
</dbReference>
<reference evidence="4 5" key="1">
    <citation type="submission" date="2020-02" db="EMBL/GenBank/DDBJ databases">
        <title>Shewanella WXL01 sp. nov., a marine bacterium isolated from green algae in Luhuitou Fringing Reef (Northern South China Sea).</title>
        <authorList>
            <person name="Wang X."/>
        </authorList>
    </citation>
    <scope>NUCLEOTIDE SEQUENCE [LARGE SCALE GENOMIC DNA]</scope>
    <source>
        <strain evidence="4 5">MCCC 1A01895</strain>
    </source>
</reference>
<feature type="transmembrane region" description="Helical" evidence="2">
    <location>
        <begin position="21"/>
        <end position="49"/>
    </location>
</feature>
<keyword evidence="5" id="KW-1185">Reference proteome</keyword>
<keyword evidence="1" id="KW-0460">Magnesium</keyword>
<keyword evidence="1 2" id="KW-0472">Membrane</keyword>